<organism evidence="2 3">
    <name type="scientific">Actinia tenebrosa</name>
    <name type="common">Australian red waratah sea anemone</name>
    <dbReference type="NCBI Taxonomy" id="6105"/>
    <lineage>
        <taxon>Eukaryota</taxon>
        <taxon>Metazoa</taxon>
        <taxon>Cnidaria</taxon>
        <taxon>Anthozoa</taxon>
        <taxon>Hexacorallia</taxon>
        <taxon>Actiniaria</taxon>
        <taxon>Actiniidae</taxon>
        <taxon>Actinia</taxon>
    </lineage>
</organism>
<dbReference type="GeneID" id="116297613"/>
<dbReference type="Proteomes" id="UP000515163">
    <property type="component" value="Unplaced"/>
</dbReference>
<feature type="compositionally biased region" description="Polar residues" evidence="1">
    <location>
        <begin position="190"/>
        <end position="232"/>
    </location>
</feature>
<feature type="compositionally biased region" description="Acidic residues" evidence="1">
    <location>
        <begin position="36"/>
        <end position="45"/>
    </location>
</feature>
<dbReference type="RefSeq" id="XP_031561734.1">
    <property type="nucleotide sequence ID" value="XM_031705874.1"/>
</dbReference>
<evidence type="ECO:0000256" key="1">
    <source>
        <dbReference type="SAM" id="MobiDB-lite"/>
    </source>
</evidence>
<dbReference type="AlphaFoldDB" id="A0A6P8HZC1"/>
<feature type="compositionally biased region" description="Polar residues" evidence="1">
    <location>
        <begin position="25"/>
        <end position="35"/>
    </location>
</feature>
<dbReference type="InParanoid" id="A0A6P8HZC1"/>
<feature type="compositionally biased region" description="Acidic residues" evidence="1">
    <location>
        <begin position="237"/>
        <end position="248"/>
    </location>
</feature>
<dbReference type="KEGG" id="aten:116297613"/>
<protein>
    <submittedName>
        <fullName evidence="3">Dentin sialophosphoprotein-like</fullName>
    </submittedName>
</protein>
<sequence>MSDDDDNVESKSSSLGIISDFLSSFTSVGSSNSAAEDTESNEVEQTDVSQQETSTDTEKNTTDVESGGSNDGDLEERRQSSLEKITDFLSSFNSSGSSDDTESIEVEQTDSQEETSIDTKESEESTDDDGLVQSSLHKITGELLSNFTSDDPSSESKTADEDTSDSSVRESSDSGDQNTAIEADSGDTAGDTQSSFEKISDFLSSFTSLGSGTDSNNQTDEDNSAQQENENVANEDVIIEDDDSEETSFEGRSRSSSSRIFTEPETISKEDLDYVTLVSS</sequence>
<feature type="compositionally biased region" description="Basic and acidic residues" evidence="1">
    <location>
        <begin position="75"/>
        <end position="86"/>
    </location>
</feature>
<evidence type="ECO:0000313" key="2">
    <source>
        <dbReference type="Proteomes" id="UP000515163"/>
    </source>
</evidence>
<feature type="region of interest" description="Disordered" evidence="1">
    <location>
        <begin position="25"/>
        <end position="265"/>
    </location>
</feature>
<evidence type="ECO:0000313" key="3">
    <source>
        <dbReference type="RefSeq" id="XP_031561734.1"/>
    </source>
</evidence>
<accession>A0A6P8HZC1</accession>
<dbReference type="OrthoDB" id="10424866at2759"/>
<feature type="compositionally biased region" description="Acidic residues" evidence="1">
    <location>
        <begin position="99"/>
        <end position="116"/>
    </location>
</feature>
<reference evidence="3" key="1">
    <citation type="submission" date="2025-08" db="UniProtKB">
        <authorList>
            <consortium name="RefSeq"/>
        </authorList>
    </citation>
    <scope>IDENTIFICATION</scope>
    <source>
        <tissue evidence="3">Tentacle</tissue>
    </source>
</reference>
<keyword evidence="2" id="KW-1185">Reference proteome</keyword>
<gene>
    <name evidence="3" type="primary">LOC116297613</name>
</gene>
<name>A0A6P8HZC1_ACTTE</name>
<proteinExistence type="predicted"/>
<feature type="compositionally biased region" description="Polar residues" evidence="1">
    <location>
        <begin position="132"/>
        <end position="151"/>
    </location>
</feature>